<dbReference type="FunFam" id="2.10.70.10:FF:000002">
    <property type="entry name" value="CUB and Sushi multiple domains 3"/>
    <property type="match status" value="1"/>
</dbReference>
<keyword evidence="2" id="KW-0732">Signal</keyword>
<dbReference type="InterPro" id="IPR035976">
    <property type="entry name" value="Sushi/SCR/CCP_sf"/>
</dbReference>
<feature type="domain" description="Sushi" evidence="6">
    <location>
        <begin position="77"/>
        <end position="138"/>
    </location>
</feature>
<dbReference type="PROSITE" id="PS50923">
    <property type="entry name" value="SUSHI"/>
    <property type="match status" value="1"/>
</dbReference>
<dbReference type="InterPro" id="IPR051277">
    <property type="entry name" value="SEZ6_CSMD_C4BPB_Regulators"/>
</dbReference>
<dbReference type="SUPFAM" id="SSF57535">
    <property type="entry name" value="Complement control module/SCR domain"/>
    <property type="match status" value="1"/>
</dbReference>
<sequence>MKTTISFHWLDHRPIPTVTFHLRCFYPSFIFISAIPTGESLPLATSNQILIRFNSKGQVTSKGFHLVYQAVPRTSATQCSSVPEPRYGKRMGNNFSVGAVIRFECDSGYALEGASAIECLTVPNALAQWNSTVPSCIGTNRSGVRGNTSVYVSTSHSPPPQEALVNPTFKPKI</sequence>
<dbReference type="AlphaFoldDB" id="A0A8T2PWE5"/>
<keyword evidence="8" id="KW-1185">Reference proteome</keyword>
<dbReference type="InterPro" id="IPR000436">
    <property type="entry name" value="Sushi_SCR_CCP_dom"/>
</dbReference>
<dbReference type="Proteomes" id="UP000824540">
    <property type="component" value="Unassembled WGS sequence"/>
</dbReference>
<evidence type="ECO:0000256" key="4">
    <source>
        <dbReference type="ARBA" id="ARBA00023157"/>
    </source>
</evidence>
<dbReference type="EMBL" id="JAFBMS010000001">
    <property type="protein sequence ID" value="KAG9355663.1"/>
    <property type="molecule type" value="Genomic_DNA"/>
</dbReference>
<evidence type="ECO:0000256" key="1">
    <source>
        <dbReference type="ARBA" id="ARBA00022659"/>
    </source>
</evidence>
<evidence type="ECO:0000313" key="8">
    <source>
        <dbReference type="Proteomes" id="UP000824540"/>
    </source>
</evidence>
<dbReference type="PANTHER" id="PTHR45656">
    <property type="entry name" value="PROTEIN CBR-CLEC-78"/>
    <property type="match status" value="1"/>
</dbReference>
<protein>
    <recommendedName>
        <fullName evidence="6">Sushi domain-containing protein</fullName>
    </recommendedName>
</protein>
<dbReference type="Gene3D" id="2.10.70.10">
    <property type="entry name" value="Complement Module, domain 1"/>
    <property type="match status" value="1"/>
</dbReference>
<dbReference type="SMART" id="SM00032">
    <property type="entry name" value="CCP"/>
    <property type="match status" value="1"/>
</dbReference>
<organism evidence="7 8">
    <name type="scientific">Albula glossodonta</name>
    <name type="common">roundjaw bonefish</name>
    <dbReference type="NCBI Taxonomy" id="121402"/>
    <lineage>
        <taxon>Eukaryota</taxon>
        <taxon>Metazoa</taxon>
        <taxon>Chordata</taxon>
        <taxon>Craniata</taxon>
        <taxon>Vertebrata</taxon>
        <taxon>Euteleostomi</taxon>
        <taxon>Actinopterygii</taxon>
        <taxon>Neopterygii</taxon>
        <taxon>Teleostei</taxon>
        <taxon>Albuliformes</taxon>
        <taxon>Albulidae</taxon>
        <taxon>Albula</taxon>
    </lineage>
</organism>
<keyword evidence="3" id="KW-0677">Repeat</keyword>
<dbReference type="OrthoDB" id="5804959at2759"/>
<dbReference type="SUPFAM" id="SSF49854">
    <property type="entry name" value="Spermadhesin, CUB domain"/>
    <property type="match status" value="1"/>
</dbReference>
<comment type="caution">
    <text evidence="5">Lacks conserved residue(s) required for the propagation of feature annotation.</text>
</comment>
<keyword evidence="4" id="KW-1015">Disulfide bond</keyword>
<dbReference type="Pfam" id="PF00084">
    <property type="entry name" value="Sushi"/>
    <property type="match status" value="1"/>
</dbReference>
<dbReference type="InterPro" id="IPR035914">
    <property type="entry name" value="Sperma_CUB_dom_sf"/>
</dbReference>
<name>A0A8T2PWE5_9TELE</name>
<evidence type="ECO:0000256" key="3">
    <source>
        <dbReference type="ARBA" id="ARBA00022737"/>
    </source>
</evidence>
<keyword evidence="1 5" id="KW-0768">Sushi</keyword>
<proteinExistence type="predicted"/>
<dbReference type="CDD" id="cd00033">
    <property type="entry name" value="CCP"/>
    <property type="match status" value="1"/>
</dbReference>
<dbReference type="PANTHER" id="PTHR45656:SF4">
    <property type="entry name" value="PROTEIN CBR-CLEC-78"/>
    <property type="match status" value="1"/>
</dbReference>
<evidence type="ECO:0000256" key="5">
    <source>
        <dbReference type="PROSITE-ProRule" id="PRU00302"/>
    </source>
</evidence>
<gene>
    <name evidence="7" type="ORF">JZ751_000501</name>
</gene>
<comment type="caution">
    <text evidence="7">The sequence shown here is derived from an EMBL/GenBank/DDBJ whole genome shotgun (WGS) entry which is preliminary data.</text>
</comment>
<reference evidence="7" key="1">
    <citation type="thesis" date="2021" institute="BYU ScholarsArchive" country="Provo, UT, USA">
        <title>Applications of and Algorithms for Genome Assembly and Genomic Analyses with an Emphasis on Marine Teleosts.</title>
        <authorList>
            <person name="Pickett B.D."/>
        </authorList>
    </citation>
    <scope>NUCLEOTIDE SEQUENCE</scope>
    <source>
        <strain evidence="7">HI-2016</strain>
    </source>
</reference>
<evidence type="ECO:0000256" key="2">
    <source>
        <dbReference type="ARBA" id="ARBA00022729"/>
    </source>
</evidence>
<evidence type="ECO:0000259" key="6">
    <source>
        <dbReference type="PROSITE" id="PS50923"/>
    </source>
</evidence>
<accession>A0A8T2PWE5</accession>
<evidence type="ECO:0000313" key="7">
    <source>
        <dbReference type="EMBL" id="KAG9355663.1"/>
    </source>
</evidence>